<comment type="caution">
    <text evidence="1">The sequence shown here is derived from an EMBL/GenBank/DDBJ whole genome shotgun (WGS) entry which is preliminary data.</text>
</comment>
<feature type="non-terminal residue" evidence="1">
    <location>
        <position position="57"/>
    </location>
</feature>
<name>A0A9Q0ML72_BLOTA</name>
<accession>A0A9Q0ML72</accession>
<reference evidence="1" key="1">
    <citation type="submission" date="2022-12" db="EMBL/GenBank/DDBJ databases">
        <title>Genome assemblies of Blomia tropicalis.</title>
        <authorList>
            <person name="Cui Y."/>
        </authorList>
    </citation>
    <scope>NUCLEOTIDE SEQUENCE</scope>
    <source>
        <tissue evidence="1">Adult mites</tissue>
    </source>
</reference>
<organism evidence="1 2">
    <name type="scientific">Blomia tropicalis</name>
    <name type="common">Mite</name>
    <dbReference type="NCBI Taxonomy" id="40697"/>
    <lineage>
        <taxon>Eukaryota</taxon>
        <taxon>Metazoa</taxon>
        <taxon>Ecdysozoa</taxon>
        <taxon>Arthropoda</taxon>
        <taxon>Chelicerata</taxon>
        <taxon>Arachnida</taxon>
        <taxon>Acari</taxon>
        <taxon>Acariformes</taxon>
        <taxon>Sarcoptiformes</taxon>
        <taxon>Astigmata</taxon>
        <taxon>Glycyphagoidea</taxon>
        <taxon>Echimyopodidae</taxon>
        <taxon>Blomia</taxon>
    </lineage>
</organism>
<sequence length="57" mass="6673">MQHKKRRVLDSNVLVPALMETRWMDGNEGQSIGTIIVNRKKEAFRHATTQRLVRKVK</sequence>
<evidence type="ECO:0000313" key="1">
    <source>
        <dbReference type="EMBL" id="KAJ6225920.1"/>
    </source>
</evidence>
<dbReference type="EMBL" id="JAPWDV010000001">
    <property type="protein sequence ID" value="KAJ6225920.1"/>
    <property type="molecule type" value="Genomic_DNA"/>
</dbReference>
<keyword evidence="2" id="KW-1185">Reference proteome</keyword>
<dbReference type="AlphaFoldDB" id="A0A9Q0ML72"/>
<protein>
    <submittedName>
        <fullName evidence="1">Uncharacterized protein</fullName>
    </submittedName>
</protein>
<gene>
    <name evidence="1" type="ORF">RDWZM_004465</name>
</gene>
<proteinExistence type="predicted"/>
<evidence type="ECO:0000313" key="2">
    <source>
        <dbReference type="Proteomes" id="UP001142055"/>
    </source>
</evidence>
<dbReference type="Proteomes" id="UP001142055">
    <property type="component" value="Chromosome 1"/>
</dbReference>